<evidence type="ECO:0000256" key="1">
    <source>
        <dbReference type="ARBA" id="ARBA00011073"/>
    </source>
</evidence>
<dbReference type="GO" id="GO:0004252">
    <property type="term" value="F:serine-type endopeptidase activity"/>
    <property type="evidence" value="ECO:0007669"/>
    <property type="project" value="UniProtKB-UniRule"/>
</dbReference>
<feature type="active site" description="Charge relay system" evidence="5">
    <location>
        <position position="343"/>
    </location>
</feature>
<dbReference type="SUPFAM" id="SSF52743">
    <property type="entry name" value="Subtilisin-like"/>
    <property type="match status" value="1"/>
</dbReference>
<keyword evidence="7" id="KW-0732">Signal</keyword>
<proteinExistence type="inferred from homology"/>
<comment type="caution">
    <text evidence="10">The sequence shown here is derived from an EMBL/GenBank/DDBJ whole genome shotgun (WGS) entry which is preliminary data.</text>
</comment>
<evidence type="ECO:0000256" key="6">
    <source>
        <dbReference type="RuleBase" id="RU003355"/>
    </source>
</evidence>
<dbReference type="InterPro" id="IPR000209">
    <property type="entry name" value="Peptidase_S8/S53_dom"/>
</dbReference>
<dbReference type="GO" id="GO:0005615">
    <property type="term" value="C:extracellular space"/>
    <property type="evidence" value="ECO:0007669"/>
    <property type="project" value="TreeGrafter"/>
</dbReference>
<sequence>MEIVMNIRQVSAICLSIAATHFVYAASNVANPVNDSSQTKGIIKNQYIVILNKDAGPSKDFAQNIAKQHAGKVLQSYDTVLKGFAIYLPDTAGTAFIEAMKKNPQVLSVESDTIVNIDATTQSNPDWGLDRIDQKALPLNSAYSYLQTGSGTTAYIVDTGILSSHQEFSGRVLSGYTAISDGNGTTDCNGHGTHVAGTVGGTTYGVAKNVNLVPIRILGCDGSGASSNVIAGLDWILKNGKKPAVVNMSLGGATSSSLDSAVENLYNNGYVMVVAAGNSNTDACTSSPARVSKAITVAATDNTDTRASYSNYGSCVDIFAPGSQINSSWIGSNTATKILNGTSMATPHVAGVVAEMLQSTPTASPQTISTNLLNQASSNVVKNPSGSPNRLLYKSP</sequence>
<evidence type="ECO:0000313" key="10">
    <source>
        <dbReference type="EMBL" id="EGJ68758.1"/>
    </source>
</evidence>
<dbReference type="SMR" id="A0A828SVM0"/>
<dbReference type="PROSITE" id="PS00137">
    <property type="entry name" value="SUBTILASE_HIS"/>
    <property type="match status" value="1"/>
</dbReference>
<protein>
    <submittedName>
        <fullName evidence="10">Extracellular serine proteinase</fullName>
    </submittedName>
</protein>
<evidence type="ECO:0000256" key="2">
    <source>
        <dbReference type="ARBA" id="ARBA00022670"/>
    </source>
</evidence>
<evidence type="ECO:0000256" key="7">
    <source>
        <dbReference type="SAM" id="SignalP"/>
    </source>
</evidence>
<dbReference type="AlphaFoldDB" id="A0A828SVM0"/>
<dbReference type="PROSITE" id="PS00138">
    <property type="entry name" value="SUBTILASE_SER"/>
    <property type="match status" value="1"/>
</dbReference>
<evidence type="ECO:0000259" key="8">
    <source>
        <dbReference type="Pfam" id="PF00082"/>
    </source>
</evidence>
<name>A0A828SVM0_ACIBA</name>
<dbReference type="InterPro" id="IPR023827">
    <property type="entry name" value="Peptidase_S8_Asp-AS"/>
</dbReference>
<dbReference type="GO" id="GO:0006508">
    <property type="term" value="P:proteolysis"/>
    <property type="evidence" value="ECO:0007669"/>
    <property type="project" value="UniProtKB-KW"/>
</dbReference>
<evidence type="ECO:0000313" key="11">
    <source>
        <dbReference type="Proteomes" id="UP000003204"/>
    </source>
</evidence>
<dbReference type="Pfam" id="PF00082">
    <property type="entry name" value="Peptidase_S8"/>
    <property type="match status" value="1"/>
</dbReference>
<keyword evidence="3 5" id="KW-0378">Hydrolase</keyword>
<feature type="domain" description="Peptidase S8/S53" evidence="8">
    <location>
        <begin position="149"/>
        <end position="379"/>
    </location>
</feature>
<dbReference type="PRINTS" id="PR00723">
    <property type="entry name" value="SUBTILISIN"/>
</dbReference>
<reference evidence="10 11" key="1">
    <citation type="submission" date="2011-04" db="EMBL/GenBank/DDBJ databases">
        <authorList>
            <person name="Weinstock G."/>
            <person name="Sodergren E."/>
            <person name="Clifton S."/>
            <person name="Fulton L."/>
            <person name="Fulton B."/>
            <person name="Courtney L."/>
            <person name="Fronick C."/>
            <person name="Harrison M."/>
            <person name="Strong C."/>
            <person name="Farmer C."/>
            <person name="Delahaunty K."/>
            <person name="Markovic C."/>
            <person name="Hall O."/>
            <person name="Minx P."/>
            <person name="Tomlinson C."/>
            <person name="Mitreva M."/>
            <person name="Hou S."/>
            <person name="Chen J."/>
            <person name="Wollam A."/>
            <person name="Pepin K.H."/>
            <person name="Johnson M."/>
            <person name="Bhonagiri V."/>
            <person name="Zhang X."/>
            <person name="Suruliraj S."/>
            <person name="Warren W."/>
            <person name="Chinwalla A."/>
            <person name="Mardis E.R."/>
            <person name="Wilson R.K."/>
        </authorList>
    </citation>
    <scope>NUCLEOTIDE SEQUENCE [LARGE SCALE GENOMIC DNA]</scope>
    <source>
        <strain evidence="10 11">6014059</strain>
    </source>
</reference>
<feature type="domain" description="Inhibitor I9" evidence="9">
    <location>
        <begin position="46"/>
        <end position="117"/>
    </location>
</feature>
<evidence type="ECO:0000256" key="5">
    <source>
        <dbReference type="PROSITE-ProRule" id="PRU01240"/>
    </source>
</evidence>
<keyword evidence="2 5" id="KW-0645">Protease</keyword>
<dbReference type="InterPro" id="IPR010259">
    <property type="entry name" value="S8pro/Inhibitor_I9"/>
</dbReference>
<dbReference type="InterPro" id="IPR023828">
    <property type="entry name" value="Peptidase_S8_Ser-AS"/>
</dbReference>
<evidence type="ECO:0000259" key="9">
    <source>
        <dbReference type="Pfam" id="PF05922"/>
    </source>
</evidence>
<dbReference type="Gene3D" id="3.40.50.200">
    <property type="entry name" value="Peptidase S8/S53 domain"/>
    <property type="match status" value="1"/>
</dbReference>
<dbReference type="SUPFAM" id="SSF54897">
    <property type="entry name" value="Protease propeptides/inhibitors"/>
    <property type="match status" value="1"/>
</dbReference>
<dbReference type="PROSITE" id="PS51892">
    <property type="entry name" value="SUBTILASE"/>
    <property type="match status" value="1"/>
</dbReference>
<dbReference type="CDD" id="cd04077">
    <property type="entry name" value="Peptidases_S8_PCSK9_ProteinaseK_like"/>
    <property type="match status" value="1"/>
</dbReference>
<keyword evidence="4 5" id="KW-0720">Serine protease</keyword>
<dbReference type="Pfam" id="PF05922">
    <property type="entry name" value="Inhibitor_I9"/>
    <property type="match status" value="1"/>
</dbReference>
<dbReference type="FunFam" id="3.40.50.200:FF:000014">
    <property type="entry name" value="Proteinase K"/>
    <property type="match status" value="1"/>
</dbReference>
<dbReference type="InterPro" id="IPR050131">
    <property type="entry name" value="Peptidase_S8_subtilisin-like"/>
</dbReference>
<feature type="active site" description="Charge relay system" evidence="5">
    <location>
        <position position="158"/>
    </location>
</feature>
<feature type="chain" id="PRO_5032481048" evidence="7">
    <location>
        <begin position="26"/>
        <end position="396"/>
    </location>
</feature>
<feature type="active site" description="Charge relay system" evidence="5">
    <location>
        <position position="191"/>
    </location>
</feature>
<dbReference type="InterPro" id="IPR037045">
    <property type="entry name" value="S8pro/Inhibitor_I9_sf"/>
</dbReference>
<dbReference type="InterPro" id="IPR036852">
    <property type="entry name" value="Peptidase_S8/S53_dom_sf"/>
</dbReference>
<accession>A0A828SVM0</accession>
<dbReference type="PANTHER" id="PTHR43806:SF11">
    <property type="entry name" value="CEREVISIN-RELATED"/>
    <property type="match status" value="1"/>
</dbReference>
<dbReference type="Proteomes" id="UP000003204">
    <property type="component" value="Unassembled WGS sequence"/>
</dbReference>
<comment type="similarity">
    <text evidence="1 5 6">Belongs to the peptidase S8 family.</text>
</comment>
<dbReference type="InterPro" id="IPR022398">
    <property type="entry name" value="Peptidase_S8_His-AS"/>
</dbReference>
<dbReference type="EMBL" id="ACYS02000034">
    <property type="protein sequence ID" value="EGJ68758.1"/>
    <property type="molecule type" value="Genomic_DNA"/>
</dbReference>
<dbReference type="PANTHER" id="PTHR43806">
    <property type="entry name" value="PEPTIDASE S8"/>
    <property type="match status" value="1"/>
</dbReference>
<dbReference type="PROSITE" id="PS00136">
    <property type="entry name" value="SUBTILASE_ASP"/>
    <property type="match status" value="1"/>
</dbReference>
<dbReference type="InterPro" id="IPR015500">
    <property type="entry name" value="Peptidase_S8_subtilisin-rel"/>
</dbReference>
<dbReference type="Gene3D" id="3.30.70.80">
    <property type="entry name" value="Peptidase S8 propeptide/proteinase inhibitor I9"/>
    <property type="match status" value="1"/>
</dbReference>
<gene>
    <name evidence="10" type="ORF">HMPREF0022_01436</name>
</gene>
<organism evidence="10 11">
    <name type="scientific">Acinetobacter baumannii 6014059</name>
    <dbReference type="NCBI Taxonomy" id="525242"/>
    <lineage>
        <taxon>Bacteria</taxon>
        <taxon>Pseudomonadati</taxon>
        <taxon>Pseudomonadota</taxon>
        <taxon>Gammaproteobacteria</taxon>
        <taxon>Moraxellales</taxon>
        <taxon>Moraxellaceae</taxon>
        <taxon>Acinetobacter</taxon>
        <taxon>Acinetobacter calcoaceticus/baumannii complex</taxon>
    </lineage>
</organism>
<feature type="signal peptide" evidence="7">
    <location>
        <begin position="1"/>
        <end position="25"/>
    </location>
</feature>
<dbReference type="InterPro" id="IPR034193">
    <property type="entry name" value="PCSK9_ProteinaseK-like"/>
</dbReference>
<evidence type="ECO:0000256" key="4">
    <source>
        <dbReference type="ARBA" id="ARBA00022825"/>
    </source>
</evidence>
<evidence type="ECO:0000256" key="3">
    <source>
        <dbReference type="ARBA" id="ARBA00022801"/>
    </source>
</evidence>